<proteinExistence type="predicted"/>
<feature type="domain" description="Chitin-binding type-2" evidence="1">
    <location>
        <begin position="2"/>
        <end position="58"/>
    </location>
</feature>
<reference evidence="2 3" key="1">
    <citation type="submission" date="2024-01" db="EMBL/GenBank/DDBJ databases">
        <title>The genome of the rayed Mediterranean limpet Patella caerulea (Linnaeus, 1758).</title>
        <authorList>
            <person name="Anh-Thu Weber A."/>
            <person name="Halstead-Nussloch G."/>
        </authorList>
    </citation>
    <scope>NUCLEOTIDE SEQUENCE [LARGE SCALE GENOMIC DNA]</scope>
    <source>
        <strain evidence="2">AATW-2023a</strain>
        <tissue evidence="2">Whole specimen</tissue>
    </source>
</reference>
<evidence type="ECO:0000313" key="3">
    <source>
        <dbReference type="Proteomes" id="UP001347796"/>
    </source>
</evidence>
<dbReference type="InterPro" id="IPR051588">
    <property type="entry name" value="Cobalamin_Transport"/>
</dbReference>
<keyword evidence="3" id="KW-1185">Reference proteome</keyword>
<evidence type="ECO:0000313" key="2">
    <source>
        <dbReference type="EMBL" id="KAK6177875.1"/>
    </source>
</evidence>
<dbReference type="PANTHER" id="PTHR10559:SF18">
    <property type="entry name" value="TRANSCOBALAMIN II"/>
    <property type="match status" value="1"/>
</dbReference>
<dbReference type="EMBL" id="JAZGQO010000009">
    <property type="protein sequence ID" value="KAK6177875.1"/>
    <property type="molecule type" value="Genomic_DNA"/>
</dbReference>
<dbReference type="GO" id="GO:0008061">
    <property type="term" value="F:chitin binding"/>
    <property type="evidence" value="ECO:0007669"/>
    <property type="project" value="InterPro"/>
</dbReference>
<dbReference type="PANTHER" id="PTHR10559">
    <property type="entry name" value="TRANSCOBALAMIN-1/GASTRIC INTRINSIC FACTOR"/>
    <property type="match status" value="1"/>
</dbReference>
<gene>
    <name evidence="2" type="ORF">SNE40_012750</name>
</gene>
<dbReference type="Gene3D" id="2.170.130.30">
    <property type="match status" value="1"/>
</dbReference>
<comment type="caution">
    <text evidence="2">The sequence shown here is derived from an EMBL/GenBank/DDBJ whole genome shotgun (WGS) entry which is preliminary data.</text>
</comment>
<dbReference type="PROSITE" id="PS50940">
    <property type="entry name" value="CHIT_BIND_II"/>
    <property type="match status" value="1"/>
</dbReference>
<dbReference type="Gene3D" id="2.170.140.10">
    <property type="entry name" value="Chitin binding domain"/>
    <property type="match status" value="1"/>
</dbReference>
<dbReference type="AlphaFoldDB" id="A0AAN8JM25"/>
<dbReference type="Pfam" id="PF01607">
    <property type="entry name" value="CBM_14"/>
    <property type="match status" value="1"/>
</dbReference>
<organism evidence="2 3">
    <name type="scientific">Patella caerulea</name>
    <name type="common">Rayed Mediterranean limpet</name>
    <dbReference type="NCBI Taxonomy" id="87958"/>
    <lineage>
        <taxon>Eukaryota</taxon>
        <taxon>Metazoa</taxon>
        <taxon>Spiralia</taxon>
        <taxon>Lophotrochozoa</taxon>
        <taxon>Mollusca</taxon>
        <taxon>Gastropoda</taxon>
        <taxon>Patellogastropoda</taxon>
        <taxon>Patelloidea</taxon>
        <taxon>Patellidae</taxon>
        <taxon>Patella</taxon>
    </lineage>
</organism>
<protein>
    <recommendedName>
        <fullName evidence="1">Chitin-binding type-2 domain-containing protein</fullName>
    </recommendedName>
</protein>
<dbReference type="InterPro" id="IPR036508">
    <property type="entry name" value="Chitin-bd_dom_sf"/>
</dbReference>
<dbReference type="GO" id="GO:0005576">
    <property type="term" value="C:extracellular region"/>
    <property type="evidence" value="ECO:0007669"/>
    <property type="project" value="InterPro"/>
</dbReference>
<name>A0AAN8JM25_PATCE</name>
<dbReference type="SUPFAM" id="SSF57625">
    <property type="entry name" value="Invertebrate chitin-binding proteins"/>
    <property type="match status" value="1"/>
</dbReference>
<evidence type="ECO:0000259" key="1">
    <source>
        <dbReference type="PROSITE" id="PS50940"/>
    </source>
</evidence>
<dbReference type="InterPro" id="IPR002557">
    <property type="entry name" value="Chitin-bd_dom"/>
</dbReference>
<dbReference type="Proteomes" id="UP001347796">
    <property type="component" value="Unassembled WGS sequence"/>
</dbReference>
<sequence length="196" mass="22003">MDGECSVDDGLVPNMTSCQDFLICLQGRVRRRVRCASGLMFDASIEMCNFENVVNCGLRPKTGNRKCYTANVNVTIKAENLAIQPIFLIETNIQAPRQPLYNFLLMAAGKDKRFSFQTRKIDNYGEFVSSINGLEGREEDYSGWVPSDKRNNQISKGIHEVFPEDGEVITFKFYSFAGNLAALKNLPGLASKLNRK</sequence>
<dbReference type="SMART" id="SM00494">
    <property type="entry name" value="ChtBD2"/>
    <property type="match status" value="1"/>
</dbReference>
<accession>A0AAN8JM25</accession>